<accession>A0ABQ9JBE2</accession>
<protein>
    <submittedName>
        <fullName evidence="1">Uncharacterized protein</fullName>
    </submittedName>
</protein>
<reference evidence="1" key="1">
    <citation type="journal article" date="2023" name="Insect Mol. Biol.">
        <title>Genome sequencing provides insights into the evolution of gene families encoding plant cell wall-degrading enzymes in longhorned beetles.</title>
        <authorList>
            <person name="Shin N.R."/>
            <person name="Okamura Y."/>
            <person name="Kirsch R."/>
            <person name="Pauchet Y."/>
        </authorList>
    </citation>
    <scope>NUCLEOTIDE SEQUENCE</scope>
    <source>
        <strain evidence="1">MMC_N1</strain>
    </source>
</reference>
<comment type="caution">
    <text evidence="1">The sequence shown here is derived from an EMBL/GenBank/DDBJ whole genome shotgun (WGS) entry which is preliminary data.</text>
</comment>
<organism evidence="1 2">
    <name type="scientific">Molorchus minor</name>
    <dbReference type="NCBI Taxonomy" id="1323400"/>
    <lineage>
        <taxon>Eukaryota</taxon>
        <taxon>Metazoa</taxon>
        <taxon>Ecdysozoa</taxon>
        <taxon>Arthropoda</taxon>
        <taxon>Hexapoda</taxon>
        <taxon>Insecta</taxon>
        <taxon>Pterygota</taxon>
        <taxon>Neoptera</taxon>
        <taxon>Endopterygota</taxon>
        <taxon>Coleoptera</taxon>
        <taxon>Polyphaga</taxon>
        <taxon>Cucujiformia</taxon>
        <taxon>Chrysomeloidea</taxon>
        <taxon>Cerambycidae</taxon>
        <taxon>Lamiinae</taxon>
        <taxon>Monochamini</taxon>
        <taxon>Molorchus</taxon>
    </lineage>
</organism>
<gene>
    <name evidence="1" type="ORF">NQ317_006749</name>
</gene>
<evidence type="ECO:0000313" key="1">
    <source>
        <dbReference type="EMBL" id="KAJ8975481.1"/>
    </source>
</evidence>
<evidence type="ECO:0000313" key="2">
    <source>
        <dbReference type="Proteomes" id="UP001162164"/>
    </source>
</evidence>
<dbReference type="EMBL" id="JAPWTJ010000818">
    <property type="protein sequence ID" value="KAJ8975481.1"/>
    <property type="molecule type" value="Genomic_DNA"/>
</dbReference>
<sequence length="254" mass="29119">MHNKKRHGGWKSSNVAERYLEDLLENKKRIACHILPNNCPSSNNSEIEHIDSISSTASVQLIASSSTSNDFFFRSTSPFRRNPTKIIYKTDVQSLRDKRLRAVLAESEYVRTRDPDLKEKKQQTFLQRRKQGKLIGSKRTWEITYSKGDLGCVKGTLRSNFIEFGPPELRHSQQFIKAPNKQEVEETLKLRRATVWLTGLGNMRKQLNAIGVEDDPIRKVLKGRTEISFHVLGPCYPLLLKGTLKNTNSWYSGT</sequence>
<keyword evidence="2" id="KW-1185">Reference proteome</keyword>
<dbReference type="Proteomes" id="UP001162164">
    <property type="component" value="Unassembled WGS sequence"/>
</dbReference>
<proteinExistence type="predicted"/>
<name>A0ABQ9JBE2_9CUCU</name>